<dbReference type="InterPro" id="IPR040354">
    <property type="entry name" value="TCTN1-3"/>
</dbReference>
<name>A0A914X491_9BILA</name>
<dbReference type="InterPro" id="IPR011677">
    <property type="entry name" value="TCTN1-3_dom"/>
</dbReference>
<evidence type="ECO:0000256" key="5">
    <source>
        <dbReference type="SAM" id="SignalP"/>
    </source>
</evidence>
<evidence type="ECO:0000256" key="3">
    <source>
        <dbReference type="ARBA" id="ARBA00022794"/>
    </source>
</evidence>
<feature type="domain" description="Tectonic-1-3" evidence="6">
    <location>
        <begin position="341"/>
        <end position="507"/>
    </location>
</feature>
<keyword evidence="2 5" id="KW-0732">Signal</keyword>
<dbReference type="Pfam" id="PF25752">
    <property type="entry name" value="DUF1619_N"/>
    <property type="match status" value="1"/>
</dbReference>
<dbReference type="AlphaFoldDB" id="A0A914X491"/>
<dbReference type="InterPro" id="IPR057724">
    <property type="entry name" value="TCTN1-3_N"/>
</dbReference>
<dbReference type="Proteomes" id="UP000887566">
    <property type="component" value="Unplaced"/>
</dbReference>
<proteinExistence type="inferred from homology"/>
<evidence type="ECO:0000256" key="2">
    <source>
        <dbReference type="ARBA" id="ARBA00022729"/>
    </source>
</evidence>
<feature type="signal peptide" evidence="5">
    <location>
        <begin position="1"/>
        <end position="21"/>
    </location>
</feature>
<feature type="chain" id="PRO_5038032924" evidence="5">
    <location>
        <begin position="22"/>
        <end position="589"/>
    </location>
</feature>
<accession>A0A914X491</accession>
<protein>
    <submittedName>
        <fullName evidence="9">Tectonic domain-containing protein</fullName>
    </submittedName>
</protein>
<feature type="domain" description="Tectonic-1-3 N-terminal" evidence="7">
    <location>
        <begin position="27"/>
        <end position="108"/>
    </location>
</feature>
<keyword evidence="8" id="KW-1185">Reference proteome</keyword>
<keyword evidence="4" id="KW-0325">Glycoprotein</keyword>
<dbReference type="WBParaSite" id="PSAMB.scaffold6420size18637.g28489.t1">
    <property type="protein sequence ID" value="PSAMB.scaffold6420size18637.g28489.t1"/>
    <property type="gene ID" value="PSAMB.scaffold6420size18637.g28489"/>
</dbReference>
<dbReference type="PANTHER" id="PTHR14611:SF2">
    <property type="entry name" value="TECTONIC"/>
    <property type="match status" value="1"/>
</dbReference>
<evidence type="ECO:0000256" key="1">
    <source>
        <dbReference type="ARBA" id="ARBA00007633"/>
    </source>
</evidence>
<organism evidence="8 9">
    <name type="scientific">Plectus sambesii</name>
    <dbReference type="NCBI Taxonomy" id="2011161"/>
    <lineage>
        <taxon>Eukaryota</taxon>
        <taxon>Metazoa</taxon>
        <taxon>Ecdysozoa</taxon>
        <taxon>Nematoda</taxon>
        <taxon>Chromadorea</taxon>
        <taxon>Plectida</taxon>
        <taxon>Plectina</taxon>
        <taxon>Plectoidea</taxon>
        <taxon>Plectidae</taxon>
        <taxon>Plectus</taxon>
    </lineage>
</organism>
<dbReference type="GO" id="GO:0060271">
    <property type="term" value="P:cilium assembly"/>
    <property type="evidence" value="ECO:0007669"/>
    <property type="project" value="TreeGrafter"/>
</dbReference>
<evidence type="ECO:0000256" key="4">
    <source>
        <dbReference type="ARBA" id="ARBA00023180"/>
    </source>
</evidence>
<keyword evidence="3" id="KW-0970">Cilium biogenesis/degradation</keyword>
<reference evidence="9" key="1">
    <citation type="submission" date="2022-11" db="UniProtKB">
        <authorList>
            <consortium name="WormBaseParasite"/>
        </authorList>
    </citation>
    <scope>IDENTIFICATION</scope>
</reference>
<comment type="similarity">
    <text evidence="1">Belongs to the tectonic family.</text>
</comment>
<dbReference type="PANTHER" id="PTHR14611">
    <property type="entry name" value="TECTONIC FAMILY MEMBER"/>
    <property type="match status" value="1"/>
</dbReference>
<sequence>MRVKLWSTGTFLAIFLTAAAAQNELSNICTCDLTAFACDVNCCCDNECAVSDQAVFSHCEDIVHALDPQYCVHPNLVFFNSSSYKTTINSFGLLCILKDNYQSRNFFSTVPDVIETVGNFTAIKQRYAKTSYEDEIIQETVKTNTTKPPERYRVGDKILAITRQGRILVELQVPTSLYSIYCSGETPIQFFRQVDTECVVKWKRFDKEECETNSQLNAANYFRDFVVLKSLEPLSILMAEQGIDIDDAAGKLADQYYIDITLTNANQAPSPTWVDSTSACSNVVTEVNYQFVVNSSSGLVSASVRFAYVSVNQSTYQNLLQIFRASFVWDTDRPSEPFRRSGNPGYLIGAPVMAGRIVAGSNETSEIELSSDRSEWLTIPFENNCAGYGRSSVLFGRNMLGGCLIELSSTTTVEECTAIQNRVIELLQGPARDRVAAFANALTSSPGDWVPVLIENRPSQLAKSTSVGSCSLVTGLEIEIIYASVGAVSDPQPKIIGVLYKYKAPQVLQVQCIAEPFCEPQKFPIIVTVTFVDRSERPFAAYSVIPTIKLRLPTDFFYPFTGHAHTLHKAENLLLVLFAPLITIYFSVL</sequence>
<evidence type="ECO:0000259" key="6">
    <source>
        <dbReference type="Pfam" id="PF07773"/>
    </source>
</evidence>
<evidence type="ECO:0000313" key="9">
    <source>
        <dbReference type="WBParaSite" id="PSAMB.scaffold6420size18637.g28489.t1"/>
    </source>
</evidence>
<evidence type="ECO:0000259" key="7">
    <source>
        <dbReference type="Pfam" id="PF25752"/>
    </source>
</evidence>
<feature type="domain" description="Tectonic-1-3" evidence="6">
    <location>
        <begin position="151"/>
        <end position="327"/>
    </location>
</feature>
<evidence type="ECO:0000313" key="8">
    <source>
        <dbReference type="Proteomes" id="UP000887566"/>
    </source>
</evidence>
<dbReference type="Pfam" id="PF07773">
    <property type="entry name" value="TCTN_DUF1619"/>
    <property type="match status" value="2"/>
</dbReference>